<feature type="active site" description="Schiff-base intermediate with substrate" evidence="11">
    <location>
        <position position="142"/>
    </location>
</feature>
<proteinExistence type="inferred from homology"/>
<dbReference type="EC" id="2.2.1.2" evidence="5 11"/>
<evidence type="ECO:0000256" key="4">
    <source>
        <dbReference type="ARBA" id="ARBA00008426"/>
    </source>
</evidence>
<dbReference type="UniPathway" id="UPA00115">
    <property type="reaction ID" value="UER00414"/>
</dbReference>
<keyword evidence="7 11" id="KW-0808">Transferase</keyword>
<organism evidence="12 13">
    <name type="scientific">Cryobacterium cheniae</name>
    <dbReference type="NCBI Taxonomy" id="1259262"/>
    <lineage>
        <taxon>Bacteria</taxon>
        <taxon>Bacillati</taxon>
        <taxon>Actinomycetota</taxon>
        <taxon>Actinomycetes</taxon>
        <taxon>Micrococcales</taxon>
        <taxon>Microbacteriaceae</taxon>
        <taxon>Cryobacterium</taxon>
    </lineage>
</organism>
<dbReference type="PANTHER" id="PTHR10683:SF31">
    <property type="entry name" value="TRANSALDOLASE"/>
    <property type="match status" value="1"/>
</dbReference>
<dbReference type="EMBL" id="SOGN01000049">
    <property type="protein sequence ID" value="TFC78260.1"/>
    <property type="molecule type" value="Genomic_DNA"/>
</dbReference>
<dbReference type="PROSITE" id="PS01054">
    <property type="entry name" value="TRANSALDOLASE_1"/>
    <property type="match status" value="1"/>
</dbReference>
<comment type="similarity">
    <text evidence="4 11">Belongs to the transaldolase family. Type 2 subfamily.</text>
</comment>
<dbReference type="InterPro" id="IPR013785">
    <property type="entry name" value="Aldolase_TIM"/>
</dbReference>
<dbReference type="InterPro" id="IPR004732">
    <property type="entry name" value="Transaldolase_2"/>
</dbReference>
<dbReference type="NCBIfam" id="NF002881">
    <property type="entry name" value="PRK03343.1"/>
    <property type="match status" value="1"/>
</dbReference>
<dbReference type="GO" id="GO:0005975">
    <property type="term" value="P:carbohydrate metabolic process"/>
    <property type="evidence" value="ECO:0007669"/>
    <property type="project" value="InterPro"/>
</dbReference>
<evidence type="ECO:0000313" key="13">
    <source>
        <dbReference type="Proteomes" id="UP000298433"/>
    </source>
</evidence>
<evidence type="ECO:0000256" key="5">
    <source>
        <dbReference type="ARBA" id="ARBA00013151"/>
    </source>
</evidence>
<evidence type="ECO:0000256" key="2">
    <source>
        <dbReference type="ARBA" id="ARBA00004496"/>
    </source>
</evidence>
<dbReference type="InterPro" id="IPR001585">
    <property type="entry name" value="TAL/FSA"/>
</dbReference>
<sequence>MTENTPLAELSLAGVSIWLDDLSRERIASGGLANLIDTKNVVGVTTNPTIFAGALSKGEAYAEQVSALAAAGTSVHDAVFEITTDDVTAACDIFRPVYDRTHGVDGRVSIEVEPGLAHDAAGTVTQAQELWAKVNRPNAMIKIPATVEGLEAITATIALGISVNVTLIFSLERHRQVINAYLSGLEKAKAAGIDLSTIHSVASFFVSRVDTEINGRLEVIGTDTALSLKSKAGVANAQLAYQVYEEAFSTERSLGLISAGANKQRPLWASTGVKDPALPDTLYVTNLVAPEVVNTMPEKTLEATLDHGVIPANSVSGAYDEANRVLDALADEGVSYNDVTQVLEAEGVAKFIISWNELLDTVTAALDSARTTATGAAL</sequence>
<comment type="function">
    <text evidence="1 11">Transaldolase is important for the balance of metabolites in the pentose-phosphate pathway.</text>
</comment>
<dbReference type="PANTHER" id="PTHR10683">
    <property type="entry name" value="TRANSALDOLASE"/>
    <property type="match status" value="1"/>
</dbReference>
<dbReference type="InterPro" id="IPR018225">
    <property type="entry name" value="Transaldolase_AS"/>
</dbReference>
<evidence type="ECO:0000313" key="12">
    <source>
        <dbReference type="EMBL" id="TFC78260.1"/>
    </source>
</evidence>
<evidence type="ECO:0000256" key="1">
    <source>
        <dbReference type="ARBA" id="ARBA00003518"/>
    </source>
</evidence>
<keyword evidence="8 11" id="KW-0570">Pentose shunt</keyword>
<dbReference type="AlphaFoldDB" id="A0A4V3IHQ5"/>
<dbReference type="SUPFAM" id="SSF51569">
    <property type="entry name" value="Aldolase"/>
    <property type="match status" value="1"/>
</dbReference>
<name>A0A4V3IHQ5_9MICO</name>
<dbReference type="HAMAP" id="MF_00493">
    <property type="entry name" value="Transaldolase_2"/>
    <property type="match status" value="1"/>
</dbReference>
<comment type="catalytic activity">
    <reaction evidence="10 11">
        <text>D-sedoheptulose 7-phosphate + D-glyceraldehyde 3-phosphate = D-erythrose 4-phosphate + beta-D-fructose 6-phosphate</text>
        <dbReference type="Rhea" id="RHEA:17053"/>
        <dbReference type="ChEBI" id="CHEBI:16897"/>
        <dbReference type="ChEBI" id="CHEBI:57483"/>
        <dbReference type="ChEBI" id="CHEBI:57634"/>
        <dbReference type="ChEBI" id="CHEBI:59776"/>
        <dbReference type="EC" id="2.2.1.2"/>
    </reaction>
</comment>
<comment type="subcellular location">
    <subcellularLocation>
        <location evidence="2 11">Cytoplasm</location>
    </subcellularLocation>
</comment>
<protein>
    <recommendedName>
        <fullName evidence="5 11">Transaldolase</fullName>
        <ecNumber evidence="5 11">2.2.1.2</ecNumber>
    </recommendedName>
</protein>
<evidence type="ECO:0000256" key="6">
    <source>
        <dbReference type="ARBA" id="ARBA00022490"/>
    </source>
</evidence>
<keyword evidence="9 11" id="KW-0704">Schiff base</keyword>
<dbReference type="RefSeq" id="WP_134370670.1">
    <property type="nucleotide sequence ID" value="NZ_SOGN01000049.1"/>
</dbReference>
<keyword evidence="13" id="KW-1185">Reference proteome</keyword>
<dbReference type="Proteomes" id="UP000298433">
    <property type="component" value="Unassembled WGS sequence"/>
</dbReference>
<dbReference type="Pfam" id="PF00923">
    <property type="entry name" value="TAL_FSA"/>
    <property type="match status" value="1"/>
</dbReference>
<dbReference type="OrthoDB" id="9809101at2"/>
<keyword evidence="6 11" id="KW-0963">Cytoplasm</keyword>
<comment type="caution">
    <text evidence="12">The sequence shown here is derived from an EMBL/GenBank/DDBJ whole genome shotgun (WGS) entry which is preliminary data.</text>
</comment>
<evidence type="ECO:0000256" key="11">
    <source>
        <dbReference type="HAMAP-Rule" id="MF_00493"/>
    </source>
</evidence>
<reference evidence="12 13" key="1">
    <citation type="submission" date="2019-03" db="EMBL/GenBank/DDBJ databases">
        <title>Genomics of glacier-inhabiting Cryobacterium strains.</title>
        <authorList>
            <person name="Liu Q."/>
            <person name="Xin Y.-H."/>
        </authorList>
    </citation>
    <scope>NUCLEOTIDE SEQUENCE [LARGE SCALE GENOMIC DNA]</scope>
    <source>
        <strain evidence="12 13">TMT2-48-2</strain>
    </source>
</reference>
<evidence type="ECO:0000256" key="10">
    <source>
        <dbReference type="ARBA" id="ARBA00048810"/>
    </source>
</evidence>
<evidence type="ECO:0000256" key="7">
    <source>
        <dbReference type="ARBA" id="ARBA00022679"/>
    </source>
</evidence>
<gene>
    <name evidence="11 12" type="primary">tal</name>
    <name evidence="12" type="ORF">E3T23_12035</name>
</gene>
<comment type="pathway">
    <text evidence="3 11">Carbohydrate degradation; pentose phosphate pathway; D-glyceraldehyde 3-phosphate and beta-D-fructose 6-phosphate from D-ribose 5-phosphate and D-xylulose 5-phosphate (non-oxidative stage): step 2/3.</text>
</comment>
<dbReference type="Gene3D" id="3.20.20.70">
    <property type="entry name" value="Aldolase class I"/>
    <property type="match status" value="1"/>
</dbReference>
<evidence type="ECO:0000256" key="3">
    <source>
        <dbReference type="ARBA" id="ARBA00004857"/>
    </source>
</evidence>
<evidence type="ECO:0000256" key="9">
    <source>
        <dbReference type="ARBA" id="ARBA00023270"/>
    </source>
</evidence>
<dbReference type="GO" id="GO:0006098">
    <property type="term" value="P:pentose-phosphate shunt"/>
    <property type="evidence" value="ECO:0007669"/>
    <property type="project" value="UniProtKB-UniRule"/>
</dbReference>
<dbReference type="NCBIfam" id="TIGR00876">
    <property type="entry name" value="tal_mycobact"/>
    <property type="match status" value="1"/>
</dbReference>
<dbReference type="PIRSF" id="PIRSF036915">
    <property type="entry name" value="Trnald_Bac_Plnt"/>
    <property type="match status" value="1"/>
</dbReference>
<dbReference type="GO" id="GO:0004801">
    <property type="term" value="F:transaldolase activity"/>
    <property type="evidence" value="ECO:0007669"/>
    <property type="project" value="UniProtKB-UniRule"/>
</dbReference>
<dbReference type="CDD" id="cd00955">
    <property type="entry name" value="Transaldolase_like"/>
    <property type="match status" value="1"/>
</dbReference>
<evidence type="ECO:0000256" key="8">
    <source>
        <dbReference type="ARBA" id="ARBA00023126"/>
    </source>
</evidence>
<accession>A0A4V3IHQ5</accession>
<dbReference type="GO" id="GO:0005737">
    <property type="term" value="C:cytoplasm"/>
    <property type="evidence" value="ECO:0007669"/>
    <property type="project" value="UniProtKB-SubCell"/>
</dbReference>